<keyword evidence="1" id="KW-0678">Repressor</keyword>
<dbReference type="PROSITE" id="PS50932">
    <property type="entry name" value="HTH_LACI_2"/>
    <property type="match status" value="1"/>
</dbReference>
<dbReference type="Gene3D" id="3.40.50.2300">
    <property type="match status" value="2"/>
</dbReference>
<protein>
    <submittedName>
        <fullName evidence="6">LacI family DNA-binding transcriptional regulator</fullName>
    </submittedName>
</protein>
<dbReference type="KEGG" id="thao:NI17_003750"/>
<dbReference type="InterPro" id="IPR010982">
    <property type="entry name" value="Lambda_DNA-bd_dom_sf"/>
</dbReference>
<keyword evidence="3 6" id="KW-0238">DNA-binding</keyword>
<dbReference type="AlphaFoldDB" id="A0AA97LY56"/>
<dbReference type="SUPFAM" id="SSF47413">
    <property type="entry name" value="lambda repressor-like DNA-binding domains"/>
    <property type="match status" value="1"/>
</dbReference>
<dbReference type="Gene3D" id="1.10.260.40">
    <property type="entry name" value="lambda repressor-like DNA-binding domains"/>
    <property type="match status" value="1"/>
</dbReference>
<evidence type="ECO:0000256" key="3">
    <source>
        <dbReference type="ARBA" id="ARBA00023125"/>
    </source>
</evidence>
<organism evidence="6 7">
    <name type="scientific">Thermobifida halotolerans</name>
    <dbReference type="NCBI Taxonomy" id="483545"/>
    <lineage>
        <taxon>Bacteria</taxon>
        <taxon>Bacillati</taxon>
        <taxon>Actinomycetota</taxon>
        <taxon>Actinomycetes</taxon>
        <taxon>Streptosporangiales</taxon>
        <taxon>Nocardiopsidaceae</taxon>
        <taxon>Thermobifida</taxon>
    </lineage>
</organism>
<dbReference type="CDD" id="cd01392">
    <property type="entry name" value="HTH_LacI"/>
    <property type="match status" value="1"/>
</dbReference>
<keyword evidence="4" id="KW-0804">Transcription</keyword>
<dbReference type="CDD" id="cd06267">
    <property type="entry name" value="PBP1_LacI_sugar_binding-like"/>
    <property type="match status" value="1"/>
</dbReference>
<dbReference type="PROSITE" id="PS00356">
    <property type="entry name" value="HTH_LACI_1"/>
    <property type="match status" value="1"/>
</dbReference>
<proteinExistence type="predicted"/>
<dbReference type="RefSeq" id="WP_068689368.1">
    <property type="nucleotide sequence ID" value="NZ_CP063196.1"/>
</dbReference>
<dbReference type="SMART" id="SM00354">
    <property type="entry name" value="HTH_LACI"/>
    <property type="match status" value="1"/>
</dbReference>
<reference evidence="6" key="1">
    <citation type="submission" date="2020-10" db="EMBL/GenBank/DDBJ databases">
        <title>De novo genome project of the cellulose decomposer Thermobifida halotolerans type strain.</title>
        <authorList>
            <person name="Nagy I."/>
            <person name="Horvath B."/>
            <person name="Kukolya J."/>
            <person name="Nagy I."/>
            <person name="Orsini M."/>
        </authorList>
    </citation>
    <scope>NUCLEOTIDE SEQUENCE</scope>
    <source>
        <strain evidence="6">DSM 44931</strain>
    </source>
</reference>
<dbReference type="SUPFAM" id="SSF53822">
    <property type="entry name" value="Periplasmic binding protein-like I"/>
    <property type="match status" value="1"/>
</dbReference>
<dbReference type="InterPro" id="IPR000843">
    <property type="entry name" value="HTH_LacI"/>
</dbReference>
<dbReference type="InterPro" id="IPR028082">
    <property type="entry name" value="Peripla_BP_I"/>
</dbReference>
<dbReference type="GO" id="GO:0003700">
    <property type="term" value="F:DNA-binding transcription factor activity"/>
    <property type="evidence" value="ECO:0007669"/>
    <property type="project" value="TreeGrafter"/>
</dbReference>
<dbReference type="EMBL" id="CP063196">
    <property type="protein sequence ID" value="UOE20362.1"/>
    <property type="molecule type" value="Genomic_DNA"/>
</dbReference>
<name>A0AA97LY56_9ACTN</name>
<evidence type="ECO:0000256" key="4">
    <source>
        <dbReference type="ARBA" id="ARBA00023163"/>
    </source>
</evidence>
<evidence type="ECO:0000256" key="1">
    <source>
        <dbReference type="ARBA" id="ARBA00022491"/>
    </source>
</evidence>
<keyword evidence="2" id="KW-0805">Transcription regulation</keyword>
<dbReference type="PANTHER" id="PTHR30146:SF148">
    <property type="entry name" value="HTH-TYPE TRANSCRIPTIONAL REPRESSOR PURR-RELATED"/>
    <property type="match status" value="1"/>
</dbReference>
<dbReference type="Pfam" id="PF00356">
    <property type="entry name" value="LacI"/>
    <property type="match status" value="1"/>
</dbReference>
<evidence type="ECO:0000313" key="7">
    <source>
        <dbReference type="Proteomes" id="UP000265719"/>
    </source>
</evidence>
<dbReference type="PANTHER" id="PTHR30146">
    <property type="entry name" value="LACI-RELATED TRANSCRIPTIONAL REPRESSOR"/>
    <property type="match status" value="1"/>
</dbReference>
<evidence type="ECO:0000259" key="5">
    <source>
        <dbReference type="PROSITE" id="PS50932"/>
    </source>
</evidence>
<dbReference type="InterPro" id="IPR046335">
    <property type="entry name" value="LacI/GalR-like_sensor"/>
</dbReference>
<feature type="domain" description="HTH lacI-type" evidence="5">
    <location>
        <begin position="3"/>
        <end position="57"/>
    </location>
</feature>
<evidence type="ECO:0000256" key="2">
    <source>
        <dbReference type="ARBA" id="ARBA00023015"/>
    </source>
</evidence>
<gene>
    <name evidence="6" type="ORF">NI17_003750</name>
</gene>
<sequence>MAVTLKDVAAAAGVSRSTASRALSGSPLIAPETRTAVENAARRLGYRPNRAASALRSRRSKLIGLVMNNLINASFHTIAGVVQRCAADEGYQVILCITDAEEAREESVLRMLAEHNVDGVLVIGTGKNAATCDEMLDAGTAVVNVIRAPDDGRAPSVLASDREGAYAATRHLLELGHRRIGYLGGLPSANSGRERYAGYEEALREHGLEADPVLLERGPFSPAFGAEATRRLLERAPDMTALFGANHEAVFGVLPTLASAGIRVPDRLSLVCHEDIHWLANWQPPITVVDNGAAELGRLAFDLLMQQIRGTLSTADSPGLTYRIGARLITRASCAPPTWPAPGTEPPHAMCHTAGTGEVGSP</sequence>
<evidence type="ECO:0000313" key="6">
    <source>
        <dbReference type="EMBL" id="UOE20362.1"/>
    </source>
</evidence>
<accession>A0AA97LY56</accession>
<dbReference type="Proteomes" id="UP000265719">
    <property type="component" value="Chromosome"/>
</dbReference>
<keyword evidence="7" id="KW-1185">Reference proteome</keyword>
<dbReference type="Pfam" id="PF13377">
    <property type="entry name" value="Peripla_BP_3"/>
    <property type="match status" value="1"/>
</dbReference>
<dbReference type="GO" id="GO:0000976">
    <property type="term" value="F:transcription cis-regulatory region binding"/>
    <property type="evidence" value="ECO:0007669"/>
    <property type="project" value="TreeGrafter"/>
</dbReference>